<dbReference type="EMBL" id="BAABHK010000002">
    <property type="protein sequence ID" value="GAA4622392.1"/>
    <property type="molecule type" value="Genomic_DNA"/>
</dbReference>
<feature type="domain" description="DUF397" evidence="1">
    <location>
        <begin position="30"/>
        <end position="49"/>
    </location>
</feature>
<evidence type="ECO:0000313" key="3">
    <source>
        <dbReference type="Proteomes" id="UP001501442"/>
    </source>
</evidence>
<sequence>MSTSELISTVWRKSPYSGGNEGNCVELAVVWRKSSRSGGDEGECVEVAVTVAAYGD</sequence>
<dbReference type="RefSeq" id="WP_345429857.1">
    <property type="nucleotide sequence ID" value="NZ_BAABHK010000002.1"/>
</dbReference>
<gene>
    <name evidence="2" type="ORF">GCM10023196_014400</name>
</gene>
<evidence type="ECO:0000259" key="1">
    <source>
        <dbReference type="Pfam" id="PF04149"/>
    </source>
</evidence>
<dbReference type="InterPro" id="IPR007278">
    <property type="entry name" value="DUF397"/>
</dbReference>
<organism evidence="2 3">
    <name type="scientific">Actinoallomurus vinaceus</name>
    <dbReference type="NCBI Taxonomy" id="1080074"/>
    <lineage>
        <taxon>Bacteria</taxon>
        <taxon>Bacillati</taxon>
        <taxon>Actinomycetota</taxon>
        <taxon>Actinomycetes</taxon>
        <taxon>Streptosporangiales</taxon>
        <taxon>Thermomonosporaceae</taxon>
        <taxon>Actinoallomurus</taxon>
    </lineage>
</organism>
<name>A0ABP8U4W2_9ACTN</name>
<dbReference type="Pfam" id="PF04149">
    <property type="entry name" value="DUF397"/>
    <property type="match status" value="2"/>
</dbReference>
<feature type="domain" description="DUF397" evidence="1">
    <location>
        <begin position="10"/>
        <end position="28"/>
    </location>
</feature>
<evidence type="ECO:0000313" key="2">
    <source>
        <dbReference type="EMBL" id="GAA4622392.1"/>
    </source>
</evidence>
<comment type="caution">
    <text evidence="2">The sequence shown here is derived from an EMBL/GenBank/DDBJ whole genome shotgun (WGS) entry which is preliminary data.</text>
</comment>
<keyword evidence="3" id="KW-1185">Reference proteome</keyword>
<protein>
    <recommendedName>
        <fullName evidence="1">DUF397 domain-containing protein</fullName>
    </recommendedName>
</protein>
<dbReference type="Proteomes" id="UP001501442">
    <property type="component" value="Unassembled WGS sequence"/>
</dbReference>
<proteinExistence type="predicted"/>
<accession>A0ABP8U4W2</accession>
<reference evidence="3" key="1">
    <citation type="journal article" date="2019" name="Int. J. Syst. Evol. Microbiol.">
        <title>The Global Catalogue of Microorganisms (GCM) 10K type strain sequencing project: providing services to taxonomists for standard genome sequencing and annotation.</title>
        <authorList>
            <consortium name="The Broad Institute Genomics Platform"/>
            <consortium name="The Broad Institute Genome Sequencing Center for Infectious Disease"/>
            <person name="Wu L."/>
            <person name="Ma J."/>
        </authorList>
    </citation>
    <scope>NUCLEOTIDE SEQUENCE [LARGE SCALE GENOMIC DNA]</scope>
    <source>
        <strain evidence="3">JCM 17939</strain>
    </source>
</reference>